<name>A0A6I3SLC8_HELMO</name>
<feature type="region of interest" description="Disordered" evidence="1">
    <location>
        <begin position="42"/>
        <end position="62"/>
    </location>
</feature>
<evidence type="ECO:0000259" key="2">
    <source>
        <dbReference type="PROSITE" id="PS51918"/>
    </source>
</evidence>
<keyword evidence="4" id="KW-1185">Reference proteome</keyword>
<dbReference type="SFLD" id="SFLDG01082">
    <property type="entry name" value="B12-binding_domain_containing"/>
    <property type="match status" value="1"/>
</dbReference>
<dbReference type="SMART" id="SM00729">
    <property type="entry name" value="Elp3"/>
    <property type="match status" value="1"/>
</dbReference>
<proteinExistence type="predicted"/>
<dbReference type="NCBIfam" id="TIGR03994">
    <property type="entry name" value="rSAM_HemZ"/>
    <property type="match status" value="1"/>
</dbReference>
<dbReference type="AlphaFoldDB" id="A0A6I3SLC8"/>
<reference evidence="3 4" key="1">
    <citation type="submission" date="2019-11" db="EMBL/GenBank/DDBJ databases">
        <title>Whole-genome sequence of a the green, strictly anaerobic photosynthetic bacterium Heliobacillus mobilis DSM 6151.</title>
        <authorList>
            <person name="Kyndt J.A."/>
            <person name="Meyer T.E."/>
        </authorList>
    </citation>
    <scope>NUCLEOTIDE SEQUENCE [LARGE SCALE GENOMIC DNA]</scope>
    <source>
        <strain evidence="3 4">DSM 6151</strain>
    </source>
</reference>
<protein>
    <submittedName>
        <fullName evidence="3">Coproporphyrinogen dehydrogenase HemZ</fullName>
        <ecNumber evidence="3">1.3.98.3</ecNumber>
    </submittedName>
</protein>
<dbReference type="SFLD" id="SFLDG01065">
    <property type="entry name" value="anaerobic_coproporphyrinogen-I"/>
    <property type="match status" value="1"/>
</dbReference>
<feature type="domain" description="Radical SAM core" evidence="2">
    <location>
        <begin position="196"/>
        <end position="436"/>
    </location>
</feature>
<dbReference type="InterPro" id="IPR034505">
    <property type="entry name" value="Coproporphyrinogen-III_oxidase"/>
</dbReference>
<dbReference type="PANTHER" id="PTHR13932">
    <property type="entry name" value="COPROPORPHYRINIGEN III OXIDASE"/>
    <property type="match status" value="1"/>
</dbReference>
<feature type="compositionally biased region" description="Polar residues" evidence="1">
    <location>
        <begin position="44"/>
        <end position="57"/>
    </location>
</feature>
<dbReference type="Gene3D" id="3.80.30.20">
    <property type="entry name" value="tm_1862 like domain"/>
    <property type="match status" value="1"/>
</dbReference>
<dbReference type="CDD" id="cd01335">
    <property type="entry name" value="Radical_SAM"/>
    <property type="match status" value="1"/>
</dbReference>
<dbReference type="Pfam" id="PF04055">
    <property type="entry name" value="Radical_SAM"/>
    <property type="match status" value="1"/>
</dbReference>
<dbReference type="GO" id="GO:0051989">
    <property type="term" value="F:coproporphyrinogen dehydrogenase activity"/>
    <property type="evidence" value="ECO:0007669"/>
    <property type="project" value="UniProtKB-EC"/>
</dbReference>
<dbReference type="EC" id="1.3.98.3" evidence="3"/>
<dbReference type="SFLD" id="SFLDF00310">
    <property type="entry name" value="oxygen-independent_coproporphy"/>
    <property type="match status" value="1"/>
</dbReference>
<evidence type="ECO:0000256" key="1">
    <source>
        <dbReference type="SAM" id="MobiDB-lite"/>
    </source>
</evidence>
<dbReference type="OrthoDB" id="9808022at2"/>
<dbReference type="GO" id="GO:0051539">
    <property type="term" value="F:4 iron, 4 sulfur cluster binding"/>
    <property type="evidence" value="ECO:0007669"/>
    <property type="project" value="TreeGrafter"/>
</dbReference>
<dbReference type="InterPro" id="IPR023404">
    <property type="entry name" value="rSAM_horseshoe"/>
</dbReference>
<dbReference type="SUPFAM" id="SSF102114">
    <property type="entry name" value="Radical SAM enzymes"/>
    <property type="match status" value="1"/>
</dbReference>
<gene>
    <name evidence="3" type="primary">hemZ</name>
    <name evidence="3" type="ORF">GJ688_12130</name>
</gene>
<accession>A0A6I3SLC8</accession>
<dbReference type="RefSeq" id="WP_155476814.1">
    <property type="nucleotide sequence ID" value="NZ_WNKU01000014.1"/>
</dbReference>
<dbReference type="GO" id="GO:0005737">
    <property type="term" value="C:cytoplasm"/>
    <property type="evidence" value="ECO:0007669"/>
    <property type="project" value="TreeGrafter"/>
</dbReference>
<keyword evidence="3" id="KW-0560">Oxidoreductase</keyword>
<evidence type="ECO:0000313" key="3">
    <source>
        <dbReference type="EMBL" id="MTV49720.1"/>
    </source>
</evidence>
<dbReference type="PROSITE" id="PS51918">
    <property type="entry name" value="RADICAL_SAM"/>
    <property type="match status" value="1"/>
</dbReference>
<organism evidence="3 4">
    <name type="scientific">Heliobacterium mobile</name>
    <name type="common">Heliobacillus mobilis</name>
    <dbReference type="NCBI Taxonomy" id="28064"/>
    <lineage>
        <taxon>Bacteria</taxon>
        <taxon>Bacillati</taxon>
        <taxon>Bacillota</taxon>
        <taxon>Clostridia</taxon>
        <taxon>Eubacteriales</taxon>
        <taxon>Heliobacteriaceae</taxon>
        <taxon>Heliobacterium</taxon>
    </lineage>
</organism>
<dbReference type="GO" id="GO:0006779">
    <property type="term" value="P:porphyrin-containing compound biosynthetic process"/>
    <property type="evidence" value="ECO:0007669"/>
    <property type="project" value="TreeGrafter"/>
</dbReference>
<dbReference type="InterPro" id="IPR006638">
    <property type="entry name" value="Elp3/MiaA/NifB-like_rSAM"/>
</dbReference>
<dbReference type="SFLD" id="SFLDS00029">
    <property type="entry name" value="Radical_SAM"/>
    <property type="match status" value="1"/>
</dbReference>
<dbReference type="PANTHER" id="PTHR13932:SF1">
    <property type="entry name" value="OXYGEN-INDEPENDENT COPROPORPHYRINOGEN-III OXIDASE-LIKE PROTEIN HEMZ"/>
    <property type="match status" value="1"/>
</dbReference>
<dbReference type="InterPro" id="IPR023995">
    <property type="entry name" value="HemZ"/>
</dbReference>
<dbReference type="Proteomes" id="UP000430670">
    <property type="component" value="Unassembled WGS sequence"/>
</dbReference>
<evidence type="ECO:0000313" key="4">
    <source>
        <dbReference type="Proteomes" id="UP000430670"/>
    </source>
</evidence>
<dbReference type="InterPro" id="IPR007197">
    <property type="entry name" value="rSAM"/>
</dbReference>
<sequence>MDVYLRGRAPGFGVTLQEVLWLFFPEAKVCEHELEPNEPRLNSFFENQSNDEPSTDGSFVMNKPETGEATAWLIFEERCEPSGVVIKASFHLDGKVGQGKANLHLTVPEEEENDRRRVSKLALLRALEDYTGKLTNQWGILTGVRPTKIVHRRLDKDAPLDTIAHELTRDYAVHPDKTSLLIDIAQRQRPFFYQGPEDRNRVGVYIGIPFCPTRCLYCSFPGYELKKYKKWVEPFWSSLLLEVEQVGKALTQAGQQVEHIYVGGGTPTSLNPEMLEGLLQHVQEHICSRETIEFTVEAGRPDTLDQTKLEVMLARGVNRLSINPQSMNASTLERIGRCHRPEEVEKTVALAKKMGFPIINMDVIIGLPGETAATVTETMERIAALQPENVTVHTMAFKRASRLTAEKGQWVLPPEEEVAAMLEVTKEAARKLEMVPYYMYRQKRILANMENVGYALPGTECIYNIQVMEERQTIWGIGAGAATKIIRPEDAVMLDSWHNPKDPMNYVERIQEIIRRKTEQLEGKTC</sequence>
<comment type="caution">
    <text evidence="3">The sequence shown here is derived from an EMBL/GenBank/DDBJ whole genome shotgun (WGS) entry which is preliminary data.</text>
</comment>
<dbReference type="InterPro" id="IPR058240">
    <property type="entry name" value="rSAM_sf"/>
</dbReference>
<dbReference type="EMBL" id="WNKU01000014">
    <property type="protein sequence ID" value="MTV49720.1"/>
    <property type="molecule type" value="Genomic_DNA"/>
</dbReference>